<dbReference type="PROSITE" id="PS50075">
    <property type="entry name" value="CARRIER"/>
    <property type="match status" value="3"/>
</dbReference>
<dbReference type="CDD" id="cd05930">
    <property type="entry name" value="A_NRPS"/>
    <property type="match status" value="1"/>
</dbReference>
<dbReference type="Pfam" id="PF00668">
    <property type="entry name" value="Condensation"/>
    <property type="match status" value="2"/>
</dbReference>
<dbReference type="InterPro" id="IPR000873">
    <property type="entry name" value="AMP-dep_synth/lig_dom"/>
</dbReference>
<feature type="domain" description="Carrier" evidence="7">
    <location>
        <begin position="2501"/>
        <end position="2577"/>
    </location>
</feature>
<feature type="domain" description="Carrier" evidence="7">
    <location>
        <begin position="1642"/>
        <end position="1717"/>
    </location>
</feature>
<dbReference type="EMBL" id="BOPB01000018">
    <property type="protein sequence ID" value="GIJ22892.1"/>
    <property type="molecule type" value="Genomic_DNA"/>
</dbReference>
<evidence type="ECO:0000256" key="3">
    <source>
        <dbReference type="ARBA" id="ARBA00022553"/>
    </source>
</evidence>
<evidence type="ECO:0000259" key="7">
    <source>
        <dbReference type="PROSITE" id="PS50075"/>
    </source>
</evidence>
<keyword evidence="5" id="KW-0443">Lipid metabolism</keyword>
<dbReference type="InterPro" id="IPR006162">
    <property type="entry name" value="Ppantetheine_attach_site"/>
</dbReference>
<sequence length="2606" mass="276908">MAPHGGTEVGDTLVDLLTSRTGSDRGYTYLSGADRHRLGFADLDLRARAIGAELLARGLRGERVLLVYPPGLEYVSAFFGCLYAGVVAVPVFPPDPARLERSLPRLIAVAVDAAPAAALTTEDLVDLGTGLATLAEVPALTWIATDALPDSAAADWRRPPITPATTAFLQYTSGSTTTPRGVVVSHANLCHNLELIRSSFGTHRRSRGMSWLPLYHDMGLIGGILQPLYVDFDMVLASPLEFLTDPLGWLDTITAQSITASGGPNFAYDLCVRRFDPERCADLDLSGWQVAFSGSEPIHAGVLERFAATFAPYGFRPTAFLPCYGLAEATLIVTGAPAGQGAVHHQVDPRALAAGLARSPRDDDPATTLVSSGRPLGDQIVAIVDPVTGAERGDGQVGEIQVHGPSVCAGYWRTPAGHAGFVERAGRSFLRTGDLGFLLDGELFVTGRSSDVIVVRGRNLYPQDIELTAVTAAVGVRPGCVAAFPVTVEETEGVVVVAERHADAVPADAEAAHRIRQLVGTVHDAPVHEIVFVSRGTVPKTSSGKTQRRETAARYRAGTLDVVHRDAGGPAVTEPPAGDAGPLLRPRTAAELAEHLIGLIDRATGGGTGQITAADRLDALGLDSLASAQLLHDLERLTGVHLDLRGLLQPRSIADLAEQLAGRLTDREAGPADDDSVTPISPGVEALWYLHRLDPTSTAYHLSRAFTIDGGVPDADALDRALRRLLTRHPALRTCYPERDGAPVAAEAELPPRLLDEVTCAPADLDAVLASRAREPFDLARGPLVRACLFTPTAGPQVLLLAAHHITMDLWSAAVLLDELRRIYPAEVTGATVDLPEPGDHRRAVRRIVATPARRDESRRYWAGALVGDPAALTLPAPTGDSTERATPTTIRGVLTGPVVDRVTALAVSARTTPYVVLLSAFQVLLHRFTGQTDLLVGSPAALHRDAASAATVGHLLNTVVHRADLSGNPTFTDLLATNAARVAAALDHRDHPYAEVVRDLRAAGGNGSALPVQAMFVLEQAPGGAAVAALAMEDPATPLALGALRLTPRPLPRHAATADLVLRAAPVTGRLLLAWEYEPTAVLASAVDDLAAGYELLLTALTERPDRPIGALPATTRPENARWTAPEVLSPPTDVRLHELILAHATRTPQAVAVRCGDTALSYAALDAGSAGLAGRLRAAGVGPGHRVGIHLPRSPQAIVAILATLRAGGAYVAVDPAAPTARVRHILGDAGITVLVTDLPVPDGGPAAPTVLRPDGPDGDGRGADGDGPRPGPDDLAYVMYTSGSTGRPKGIEVSHDNLLHSTFARVGYFPDRVRSFLLISSLGFDSSVAGLFWTLLEGGTLVLPDPERDQDPSHHRELLHRHRVSHFESVPSLYLELLDLLPAGHLSELRSVVLAGESCPTTVADRHREVLPQARLVNEYGPTEATVWCTAYRVDGSSTRPTLPIGRPVGHYRIYLLDGYGHPAPAGTVGEIHIGGAGVARGYHDLPAATAERFLPDPFGDVPGARMYRTGDLGRRLPDGNIEFVGRADMQLKIRGVRIEPAEIEAALTDHPTVAAAVVRGIEGLDRNHALVAYLVDRNGAERADDHTLRSFLRGRVLPAMVPAVFVHLDELPLTRHGKVDLTALPAVTVARPTSAPPPADDQVATLVATLVADLLGVERVGRDDDFFALGGHSLLVTRLTARLRAIFGVELEPRAVFTDPTVTGLAAEVRQRLTDDVLADAGPVRRVDSEPAPLSYTQQRLWFLNELLPGNVAYHIPVAVRLRGELDHAALNAALTGVAARHESLRTTFRLVGTTPVQWVDPPAPIRVPVSEVPADDRPGRLAEALAAHARTPLDLATGPLWTARLFRLDRTEHVLSIVLHHSIADGWSLAVLTDELATAYPELRAGRPDPGPTPPVQYPDFAAWQRAALTPESLRPHLQRWTRVLADVPPQRLPTDRPRPAVQSFAGAVLPWQLDPATTAAVREVAQQGRATVFMVLLSAFGLVLAGHSDVDDVVVGSPISGRNRVETEQLIGFFANTLPLRLDLSGDPTFTELTGRVRETVLDASLGQDVPFELLVESVQPDRDLGRNPLFQVVFAWQNAPRPHLRLGDLDLELLDVTTGTAKFDLTVSLWEEGDLIRGTVEYNRDLFDESTVAGLGGELVALLRRATDDPTLPASVLTRAADPAPSVAGATARTADWTIDGLLADGVRHGGRSTAVLTGAGRTSYADLAGLVRKRAAELRSTGVTAGSRVGSCDGSDLERLVTLLAVLALDATVVPMPAERPGWWHDQVIGDAAPTALSGPDGVRAGPAPVGEPEPGAAWLRYSTAGTRHQLLRYAALRRAVPALHAELGVGPADRLRIDGATDAPETVWTALVALSAGATLLLGDTGEPTVAFGRAADPTAPGIRVVHTGDRPPATPTAFFVPLDPGSGEPSSAFTRDADGRWLGHPLPGCSLIVQDRFGQPAGARRRGTVHRVDGGEPTGVLARVRDDARLEWLGSTVDDGGSDGEEVPYVPPRDPVEEVLVEVWQSALADDDDLGVHDDFFALGGHSLLATQIIAEVREIFQVDVPLRIFFEQPTVEGLAAALTAREASPGQTEQIARIWQQVQDELTDEDLVGAP</sequence>
<reference evidence="8 9" key="1">
    <citation type="submission" date="2021-01" db="EMBL/GenBank/DDBJ databases">
        <title>Whole genome shotgun sequence of Verrucosispora lutea NBRC 106530.</title>
        <authorList>
            <person name="Komaki H."/>
            <person name="Tamura T."/>
        </authorList>
    </citation>
    <scope>NUCLEOTIDE SEQUENCE [LARGE SCALE GENOMIC DNA]</scope>
    <source>
        <strain evidence="8 9">NBRC 106530</strain>
    </source>
</reference>
<dbReference type="InterPro" id="IPR010071">
    <property type="entry name" value="AA_adenyl_dom"/>
</dbReference>
<dbReference type="InterPro" id="IPR023213">
    <property type="entry name" value="CAT-like_dom_sf"/>
</dbReference>
<comment type="caution">
    <text evidence="8">The sequence shown here is derived from an EMBL/GenBank/DDBJ whole genome shotgun (WGS) entry which is preliminary data.</text>
</comment>
<dbReference type="InterPro" id="IPR045851">
    <property type="entry name" value="AMP-bd_C_sf"/>
</dbReference>
<dbReference type="InterPro" id="IPR009081">
    <property type="entry name" value="PP-bd_ACP"/>
</dbReference>
<evidence type="ECO:0000256" key="4">
    <source>
        <dbReference type="ARBA" id="ARBA00022832"/>
    </source>
</evidence>
<dbReference type="Gene3D" id="3.40.50.1820">
    <property type="entry name" value="alpha/beta hydrolase"/>
    <property type="match status" value="1"/>
</dbReference>
<evidence type="ECO:0000313" key="9">
    <source>
        <dbReference type="Proteomes" id="UP000643165"/>
    </source>
</evidence>
<dbReference type="CDD" id="cd19531">
    <property type="entry name" value="LCL_NRPS-like"/>
    <property type="match status" value="1"/>
</dbReference>
<keyword evidence="2" id="KW-0596">Phosphopantetheine</keyword>
<dbReference type="Gene3D" id="3.30.559.10">
    <property type="entry name" value="Chloramphenicol acetyltransferase-like domain"/>
    <property type="match status" value="2"/>
</dbReference>
<proteinExistence type="predicted"/>
<evidence type="ECO:0000256" key="6">
    <source>
        <dbReference type="SAM" id="MobiDB-lite"/>
    </source>
</evidence>
<protein>
    <recommendedName>
        <fullName evidence="7">Carrier domain-containing protein</fullName>
    </recommendedName>
</protein>
<dbReference type="InterPro" id="IPR040097">
    <property type="entry name" value="FAAL/FAAC"/>
</dbReference>
<dbReference type="InterPro" id="IPR025110">
    <property type="entry name" value="AMP-bd_C"/>
</dbReference>
<feature type="region of interest" description="Disordered" evidence="6">
    <location>
        <begin position="1247"/>
        <end position="1276"/>
    </location>
</feature>
<dbReference type="InterPro" id="IPR020845">
    <property type="entry name" value="AMP-binding_CS"/>
</dbReference>
<comment type="cofactor">
    <cofactor evidence="1">
        <name>pantetheine 4'-phosphate</name>
        <dbReference type="ChEBI" id="CHEBI:47942"/>
    </cofactor>
</comment>
<accession>A0ABQ4IYF5</accession>
<name>A0ABQ4IYF5_9ACTN</name>
<dbReference type="RefSeq" id="WP_204000681.1">
    <property type="nucleotide sequence ID" value="NZ_BOPB01000018.1"/>
</dbReference>
<dbReference type="PANTHER" id="PTHR45527">
    <property type="entry name" value="NONRIBOSOMAL PEPTIDE SYNTHETASE"/>
    <property type="match status" value="1"/>
</dbReference>
<feature type="domain" description="Carrier" evidence="7">
    <location>
        <begin position="587"/>
        <end position="664"/>
    </location>
</feature>
<dbReference type="InterPro" id="IPR042099">
    <property type="entry name" value="ANL_N_sf"/>
</dbReference>
<dbReference type="PANTHER" id="PTHR45527:SF1">
    <property type="entry name" value="FATTY ACID SYNTHASE"/>
    <property type="match status" value="1"/>
</dbReference>
<evidence type="ECO:0000256" key="5">
    <source>
        <dbReference type="ARBA" id="ARBA00023098"/>
    </source>
</evidence>
<feature type="compositionally biased region" description="Basic and acidic residues" evidence="6">
    <location>
        <begin position="1257"/>
        <end position="1270"/>
    </location>
</feature>
<dbReference type="InterPro" id="IPR036736">
    <property type="entry name" value="ACP-like_sf"/>
</dbReference>
<dbReference type="NCBIfam" id="TIGR01733">
    <property type="entry name" value="AA-adenyl-dom"/>
    <property type="match status" value="1"/>
</dbReference>
<keyword evidence="3" id="KW-0597">Phosphoprotein</keyword>
<dbReference type="InterPro" id="IPR029058">
    <property type="entry name" value="AB_hydrolase_fold"/>
</dbReference>
<dbReference type="Pfam" id="PF00550">
    <property type="entry name" value="PP-binding"/>
    <property type="match status" value="3"/>
</dbReference>
<dbReference type="Gene3D" id="3.40.50.12780">
    <property type="entry name" value="N-terminal domain of ligase-like"/>
    <property type="match status" value="3"/>
</dbReference>
<dbReference type="Gene3D" id="3.30.300.30">
    <property type="match status" value="2"/>
</dbReference>
<organism evidence="8 9">
    <name type="scientific">Micromonospora lutea</name>
    <dbReference type="NCBI Taxonomy" id="419825"/>
    <lineage>
        <taxon>Bacteria</taxon>
        <taxon>Bacillati</taxon>
        <taxon>Actinomycetota</taxon>
        <taxon>Actinomycetes</taxon>
        <taxon>Micromonosporales</taxon>
        <taxon>Micromonosporaceae</taxon>
        <taxon>Micromonospora</taxon>
    </lineage>
</organism>
<evidence type="ECO:0000256" key="1">
    <source>
        <dbReference type="ARBA" id="ARBA00001957"/>
    </source>
</evidence>
<evidence type="ECO:0000256" key="2">
    <source>
        <dbReference type="ARBA" id="ARBA00022450"/>
    </source>
</evidence>
<dbReference type="Gene3D" id="1.10.1200.10">
    <property type="entry name" value="ACP-like"/>
    <property type="match status" value="2"/>
</dbReference>
<dbReference type="Pfam" id="PF13193">
    <property type="entry name" value="AMP-binding_C"/>
    <property type="match status" value="1"/>
</dbReference>
<dbReference type="InterPro" id="IPR001242">
    <property type="entry name" value="Condensation_dom"/>
</dbReference>
<dbReference type="PROSITE" id="PS00012">
    <property type="entry name" value="PHOSPHOPANTETHEINE"/>
    <property type="match status" value="3"/>
</dbReference>
<dbReference type="SUPFAM" id="SSF52777">
    <property type="entry name" value="CoA-dependent acyltransferases"/>
    <property type="match status" value="4"/>
</dbReference>
<evidence type="ECO:0000313" key="8">
    <source>
        <dbReference type="EMBL" id="GIJ22892.1"/>
    </source>
</evidence>
<dbReference type="Pfam" id="PF00501">
    <property type="entry name" value="AMP-binding"/>
    <property type="match status" value="2"/>
</dbReference>
<dbReference type="SUPFAM" id="SSF56801">
    <property type="entry name" value="Acetyl-CoA synthetase-like"/>
    <property type="match status" value="3"/>
</dbReference>
<dbReference type="InterPro" id="IPR020806">
    <property type="entry name" value="PKS_PP-bd"/>
</dbReference>
<dbReference type="SMART" id="SM00823">
    <property type="entry name" value="PKS_PP"/>
    <property type="match status" value="3"/>
</dbReference>
<dbReference type="SUPFAM" id="SSF47336">
    <property type="entry name" value="ACP-like"/>
    <property type="match status" value="3"/>
</dbReference>
<dbReference type="Gene3D" id="3.30.559.30">
    <property type="entry name" value="Nonribosomal peptide synthetase, condensation domain"/>
    <property type="match status" value="2"/>
</dbReference>
<gene>
    <name evidence="8" type="ORF">Vlu01_35160</name>
</gene>
<keyword evidence="4" id="KW-0276">Fatty acid metabolism</keyword>
<keyword evidence="9" id="KW-1185">Reference proteome</keyword>
<dbReference type="Proteomes" id="UP000643165">
    <property type="component" value="Unassembled WGS sequence"/>
</dbReference>
<dbReference type="PROSITE" id="PS00455">
    <property type="entry name" value="AMP_BINDING"/>
    <property type="match status" value="1"/>
</dbReference>
<dbReference type="CDD" id="cd05931">
    <property type="entry name" value="FAAL"/>
    <property type="match status" value="1"/>
</dbReference>